<protein>
    <submittedName>
        <fullName evidence="1">Uncharacterized protein</fullName>
    </submittedName>
</protein>
<name>A0A1H0AVX9_9ACTO</name>
<dbReference type="Proteomes" id="UP000198541">
    <property type="component" value="Unassembled WGS sequence"/>
</dbReference>
<evidence type="ECO:0000313" key="1">
    <source>
        <dbReference type="EMBL" id="SDN37515.1"/>
    </source>
</evidence>
<dbReference type="EMBL" id="FNIM01000002">
    <property type="protein sequence ID" value="SDN37515.1"/>
    <property type="molecule type" value="Genomic_DNA"/>
</dbReference>
<sequence>MGVVGWAVYAQAPGGGVSEFGTKAADSPEGGHRNRMIPMFCLRLPTALEPFVPISDILDRRTTDSAPATTHPA</sequence>
<organism evidence="1 2">
    <name type="scientific">Actinomyces ruminicola</name>
    <dbReference type="NCBI Taxonomy" id="332524"/>
    <lineage>
        <taxon>Bacteria</taxon>
        <taxon>Bacillati</taxon>
        <taxon>Actinomycetota</taxon>
        <taxon>Actinomycetes</taxon>
        <taxon>Actinomycetales</taxon>
        <taxon>Actinomycetaceae</taxon>
        <taxon>Actinomyces</taxon>
    </lineage>
</organism>
<keyword evidence="2" id="KW-1185">Reference proteome</keyword>
<evidence type="ECO:0000313" key="2">
    <source>
        <dbReference type="Proteomes" id="UP000198541"/>
    </source>
</evidence>
<dbReference type="AlphaFoldDB" id="A0A1H0AVX9"/>
<reference evidence="2" key="1">
    <citation type="submission" date="2016-10" db="EMBL/GenBank/DDBJ databases">
        <authorList>
            <person name="Varghese N."/>
            <person name="Submissions S."/>
        </authorList>
    </citation>
    <scope>NUCLEOTIDE SEQUENCE [LARGE SCALE GENOMIC DNA]</scope>
    <source>
        <strain evidence="2">DSM 27982</strain>
    </source>
</reference>
<gene>
    <name evidence="1" type="ORF">SAMN05216355_102166</name>
</gene>
<accession>A0A1H0AVX9</accession>
<proteinExistence type="predicted"/>